<dbReference type="Proteomes" id="UP000663845">
    <property type="component" value="Unassembled WGS sequence"/>
</dbReference>
<feature type="compositionally biased region" description="Polar residues" evidence="1">
    <location>
        <begin position="90"/>
        <end position="116"/>
    </location>
</feature>
<feature type="region of interest" description="Disordered" evidence="1">
    <location>
        <begin position="152"/>
        <end position="222"/>
    </location>
</feature>
<feature type="compositionally biased region" description="Polar residues" evidence="1">
    <location>
        <begin position="269"/>
        <end position="289"/>
    </location>
</feature>
<protein>
    <submittedName>
        <fullName evidence="2">Uncharacterized protein</fullName>
    </submittedName>
</protein>
<feature type="compositionally biased region" description="Polar residues" evidence="1">
    <location>
        <begin position="17"/>
        <end position="26"/>
    </location>
</feature>
<name>A0A813YPA9_9BILA</name>
<proteinExistence type="predicted"/>
<evidence type="ECO:0000313" key="2">
    <source>
        <dbReference type="EMBL" id="CAF0887353.1"/>
    </source>
</evidence>
<evidence type="ECO:0000313" key="3">
    <source>
        <dbReference type="Proteomes" id="UP000663845"/>
    </source>
</evidence>
<feature type="region of interest" description="Disordered" evidence="1">
    <location>
        <begin position="323"/>
        <end position="351"/>
    </location>
</feature>
<feature type="region of interest" description="Disordered" evidence="1">
    <location>
        <begin position="90"/>
        <end position="131"/>
    </location>
</feature>
<feature type="compositionally biased region" description="Polar residues" evidence="1">
    <location>
        <begin position="158"/>
        <end position="183"/>
    </location>
</feature>
<feature type="compositionally biased region" description="Basic and acidic residues" evidence="1">
    <location>
        <begin position="290"/>
        <end position="301"/>
    </location>
</feature>
<dbReference type="AlphaFoldDB" id="A0A813YPA9"/>
<sequence>MIDWCQLLLGKTDKTSTTRSTPSLPNKNIPPTIRKAPSGTSKQQKLESTAPADITTVTKTQYLLNERTKAFETLAPIKANDVAFPDISKTTGQGSAATSKLRTTASQDGQGTSTDRLNSEKEKKEHRGPVTIQYTLTSGLIIKYSDGRSAVEGAHSGSGVSLQQPRESVTYSAGTLHQQLSASRLDKTSTTRSTPSLPNKNIPPTIRKAPSGTSKQQKLESTAPADITTVTKTQYLLNERTKAFETLAPIKANDVAFPDISKTTGLGSAATSKLRTAASQDGQGTSTDRLNSEKEKKEHRGPVTIQYTLTSGLIIKYSDGRSAVEGAHSGSGVSLQQPRESVTYSAGSIND</sequence>
<evidence type="ECO:0000256" key="1">
    <source>
        <dbReference type="SAM" id="MobiDB-lite"/>
    </source>
</evidence>
<feature type="region of interest" description="Disordered" evidence="1">
    <location>
        <begin position="269"/>
        <end position="302"/>
    </location>
</feature>
<gene>
    <name evidence="2" type="ORF">JYZ213_LOCUS9826</name>
</gene>
<comment type="caution">
    <text evidence="2">The sequence shown here is derived from an EMBL/GenBank/DDBJ whole genome shotgun (WGS) entry which is preliminary data.</text>
</comment>
<dbReference type="EMBL" id="CAJNOG010000070">
    <property type="protein sequence ID" value="CAF0887353.1"/>
    <property type="molecule type" value="Genomic_DNA"/>
</dbReference>
<feature type="compositionally biased region" description="Polar residues" evidence="1">
    <location>
        <begin position="190"/>
        <end position="199"/>
    </location>
</feature>
<accession>A0A813YPA9</accession>
<feature type="region of interest" description="Disordered" evidence="1">
    <location>
        <begin position="13"/>
        <end position="49"/>
    </location>
</feature>
<feature type="compositionally biased region" description="Basic and acidic residues" evidence="1">
    <location>
        <begin position="117"/>
        <end position="128"/>
    </location>
</feature>
<feature type="compositionally biased region" description="Polar residues" evidence="1">
    <location>
        <begin position="211"/>
        <end position="220"/>
    </location>
</feature>
<reference evidence="2" key="1">
    <citation type="submission" date="2021-02" db="EMBL/GenBank/DDBJ databases">
        <authorList>
            <person name="Nowell W R."/>
        </authorList>
    </citation>
    <scope>NUCLEOTIDE SEQUENCE</scope>
</reference>
<feature type="compositionally biased region" description="Polar residues" evidence="1">
    <location>
        <begin position="331"/>
        <end position="351"/>
    </location>
</feature>
<organism evidence="2 3">
    <name type="scientific">Adineta steineri</name>
    <dbReference type="NCBI Taxonomy" id="433720"/>
    <lineage>
        <taxon>Eukaryota</taxon>
        <taxon>Metazoa</taxon>
        <taxon>Spiralia</taxon>
        <taxon>Gnathifera</taxon>
        <taxon>Rotifera</taxon>
        <taxon>Eurotatoria</taxon>
        <taxon>Bdelloidea</taxon>
        <taxon>Adinetida</taxon>
        <taxon>Adinetidae</taxon>
        <taxon>Adineta</taxon>
    </lineage>
</organism>
<feature type="compositionally biased region" description="Polar residues" evidence="1">
    <location>
        <begin position="38"/>
        <end position="47"/>
    </location>
</feature>